<comment type="caution">
    <text evidence="1">The sequence shown here is derived from an EMBL/GenBank/DDBJ whole genome shotgun (WGS) entry which is preliminary data.</text>
</comment>
<evidence type="ECO:0000313" key="1">
    <source>
        <dbReference type="EMBL" id="MBW7466655.1"/>
    </source>
</evidence>
<sequence length="183" mass="21493">MNKSLHVVLLFFLFSCNGTEERAHVKEKEHQIKHFEEFVFSIEPGWSTDDSKDVEIHKDGTTYLRLRDNREIKENYKAKLDSQSLRQIFLLVDSMNVEALDTFYQEYEDGAYYSMRLKNNGKEVRTKGMDFPIEVQKMLMELVEIVEGQQLVKTFNRRFATTKDVLWPLPPGYVESQAVLDSL</sequence>
<name>A0ABS7CS45_9BACT</name>
<evidence type="ECO:0000313" key="2">
    <source>
        <dbReference type="Proteomes" id="UP000813018"/>
    </source>
</evidence>
<dbReference type="EMBL" id="JAHYXK010000004">
    <property type="protein sequence ID" value="MBW7466655.1"/>
    <property type="molecule type" value="Genomic_DNA"/>
</dbReference>
<dbReference type="Proteomes" id="UP000813018">
    <property type="component" value="Unassembled WGS sequence"/>
</dbReference>
<organism evidence="1 2">
    <name type="scientific">Pontibacter aydingkolensis</name>
    <dbReference type="NCBI Taxonomy" id="1911536"/>
    <lineage>
        <taxon>Bacteria</taxon>
        <taxon>Pseudomonadati</taxon>
        <taxon>Bacteroidota</taxon>
        <taxon>Cytophagia</taxon>
        <taxon>Cytophagales</taxon>
        <taxon>Hymenobacteraceae</taxon>
        <taxon>Pontibacter</taxon>
    </lineage>
</organism>
<gene>
    <name evidence="1" type="ORF">K0O23_06220</name>
</gene>
<dbReference type="RefSeq" id="WP_219876544.1">
    <property type="nucleotide sequence ID" value="NZ_JAHYXK010000004.1"/>
</dbReference>
<dbReference type="PROSITE" id="PS51257">
    <property type="entry name" value="PROKAR_LIPOPROTEIN"/>
    <property type="match status" value="1"/>
</dbReference>
<protein>
    <submittedName>
        <fullName evidence="1">Uncharacterized protein</fullName>
    </submittedName>
</protein>
<keyword evidence="2" id="KW-1185">Reference proteome</keyword>
<reference evidence="1 2" key="1">
    <citation type="journal article" date="2016" name="Int. J. Syst. Evol. Microbiol.">
        <title>Pontibacter aydingkolensis sp. nov., isolated from soil of a salt lake.</title>
        <authorList>
            <person name="Osman G."/>
            <person name="Zhang T."/>
            <person name="Lou K."/>
            <person name="Gao Y."/>
            <person name="Chang W."/>
            <person name="Lin Q."/>
            <person name="Yang H.M."/>
            <person name="Huo X.D."/>
            <person name="Wang N."/>
        </authorList>
    </citation>
    <scope>NUCLEOTIDE SEQUENCE [LARGE SCALE GENOMIC DNA]</scope>
    <source>
        <strain evidence="1 2">KACC 19255</strain>
    </source>
</reference>
<accession>A0ABS7CS45</accession>
<proteinExistence type="predicted"/>